<evidence type="ECO:0000256" key="11">
    <source>
        <dbReference type="ARBA" id="ARBA00023214"/>
    </source>
</evidence>
<evidence type="ECO:0000256" key="1">
    <source>
        <dbReference type="ARBA" id="ARBA00004141"/>
    </source>
</evidence>
<keyword evidence="11" id="KW-0868">Chloride</keyword>
<dbReference type="Pfam" id="PF00654">
    <property type="entry name" value="Voltage_CLC"/>
    <property type="match status" value="1"/>
</dbReference>
<evidence type="ECO:0000313" key="16">
    <source>
        <dbReference type="Proteomes" id="UP000257200"/>
    </source>
</evidence>
<feature type="region of interest" description="Disordered" evidence="13">
    <location>
        <begin position="1"/>
        <end position="43"/>
    </location>
</feature>
<evidence type="ECO:0000256" key="13">
    <source>
        <dbReference type="SAM" id="MobiDB-lite"/>
    </source>
</evidence>
<evidence type="ECO:0000256" key="8">
    <source>
        <dbReference type="ARBA" id="ARBA00023122"/>
    </source>
</evidence>
<feature type="compositionally biased region" description="Low complexity" evidence="13">
    <location>
        <begin position="838"/>
        <end position="847"/>
    </location>
</feature>
<name>A0A3Q1FFG8_9TELE</name>
<dbReference type="Gene3D" id="3.10.580.10">
    <property type="entry name" value="CBS-domain"/>
    <property type="match status" value="2"/>
</dbReference>
<dbReference type="GO" id="GO:0034707">
    <property type="term" value="C:chloride channel complex"/>
    <property type="evidence" value="ECO:0007669"/>
    <property type="project" value="UniProtKB-KW"/>
</dbReference>
<sequence>QNGCHSRHQHGHHSRQRSRQQSNMEAEAADEQPAEPDLTSSMKKKRSYSKCRDCIARVQRFLVTRLGEDWIFLVLLGITMALVSWTMDYASAKSLQAYKWIHGELRGNIPLQYLAWVSYPLMFILFSSLFCHLVAPQAIGSGIPELKTILRGVVLKEYLTLKAFVAKVIGLTAALGSGMPVGKEGPFVHIASICAAVLSRFMSFFSGAYQNPYCYTDILTVGCAVGVGCCFGTPLGGVLFSIEVTSTYFAVRNYWRGYFAATFSAFIFRVLSVFNKDAVTITALFRTNFRMDFPFDLQELPAFAIIGISCGFLGAFFVYLNRQVVLFMRRPNAMTRFLTRHRLIFPAVVTLIIATLTFPPGFGQFMAGELMPRECINSLFDNFTWTKISGSPPPVGLGRSTAWLHPDVSVFIILLLFFLMKFWMSAVATTMPIPSGAFMPVFILGAAFGRLVGEIMATLFPHGIVFDGILYRIIPGGYAVIGAAALTGAVTHTVSTAVICFELTGQISHILPMMVAVILANMVAQGLQPSLYDSIIQVKKLPYLPELGFGHISQYNIFVEDIMVTKVKFISSQSTYREVKLLLDSSSLKSIPLVDSKDSMILLGSVDRLELLALCDWWLSPERRLLMQVRGRSLQEQNLPHKHSWESFAFVDEEGEEEGEKQELFLLRIFNHRFNVRLSMKTNPHFSPRLNWIFHIRRATLSGCQPIHLCDFAFCLLLLQIKAWEEAEMDKPMEIDEIRVDPSPFQLVERTSLHKTHTLFSLLGLSHAYVTSIGKLVGVVALKELQKAIEGSTRSGVRLRPPLASFRDISNHNSVSKPAPSTSTAPSSPSSPSPPSPQIASQCSPSCPTAPPHHHHHPHLDSDTEGWMEGVSREVEESSISDSAGSGSNSSSTSRSCSYNSNLPPSSTPPPVPSASTPPPPPSSSIPLSTLRPLQGLLEGDEDSDDEPMV</sequence>
<evidence type="ECO:0000256" key="5">
    <source>
        <dbReference type="ARBA" id="ARBA00022882"/>
    </source>
</evidence>
<feature type="transmembrane region" description="Helical" evidence="14">
    <location>
        <begin position="218"/>
        <end position="242"/>
    </location>
</feature>
<evidence type="ECO:0000256" key="14">
    <source>
        <dbReference type="SAM" id="Phobius"/>
    </source>
</evidence>
<dbReference type="SUPFAM" id="SSF54631">
    <property type="entry name" value="CBS-domain pair"/>
    <property type="match status" value="1"/>
</dbReference>
<feature type="transmembrane region" description="Helical" evidence="14">
    <location>
        <begin position="187"/>
        <end position="206"/>
    </location>
</feature>
<feature type="compositionally biased region" description="Low complexity" evidence="13">
    <location>
        <begin position="818"/>
        <end position="828"/>
    </location>
</feature>
<feature type="transmembrane region" description="Helical" evidence="14">
    <location>
        <begin position="113"/>
        <end position="135"/>
    </location>
</feature>
<proteinExistence type="predicted"/>
<dbReference type="GO" id="GO:0005247">
    <property type="term" value="F:voltage-gated chloride channel activity"/>
    <property type="evidence" value="ECO:0007669"/>
    <property type="project" value="TreeGrafter"/>
</dbReference>
<dbReference type="AlphaFoldDB" id="A0A3Q1FFG8"/>
<dbReference type="InterPro" id="IPR001807">
    <property type="entry name" value="ClC"/>
</dbReference>
<keyword evidence="6 14" id="KW-1133">Transmembrane helix</keyword>
<dbReference type="GeneTree" id="ENSGT00940000157383"/>
<keyword evidence="8" id="KW-0129">CBS domain</keyword>
<keyword evidence="2" id="KW-0813">Transport</keyword>
<keyword evidence="7" id="KW-0406">Ion transport</keyword>
<keyword evidence="5" id="KW-0851">Voltage-gated channel</keyword>
<keyword evidence="16" id="KW-1185">Reference proteome</keyword>
<feature type="transmembrane region" description="Helical" evidence="14">
    <location>
        <begin position="403"/>
        <end position="424"/>
    </location>
</feature>
<feature type="transmembrane region" description="Helical" evidence="14">
    <location>
        <begin position="254"/>
        <end position="274"/>
    </location>
</feature>
<dbReference type="STRING" id="80966.ENSAPOP00000014632"/>
<reference evidence="15" key="2">
    <citation type="submission" date="2025-09" db="UniProtKB">
        <authorList>
            <consortium name="Ensembl"/>
        </authorList>
    </citation>
    <scope>IDENTIFICATION</scope>
</reference>
<accession>A0A3Q1FFG8</accession>
<evidence type="ECO:0000256" key="7">
    <source>
        <dbReference type="ARBA" id="ARBA00023065"/>
    </source>
</evidence>
<dbReference type="InParanoid" id="A0A3Q1FFG8"/>
<evidence type="ECO:0000256" key="6">
    <source>
        <dbReference type="ARBA" id="ARBA00022989"/>
    </source>
</evidence>
<dbReference type="FunFam" id="1.10.3080.10:FF:000003">
    <property type="entry name" value="Chloride channel 2"/>
    <property type="match status" value="1"/>
</dbReference>
<feature type="compositionally biased region" description="Acidic residues" evidence="13">
    <location>
        <begin position="939"/>
        <end position="950"/>
    </location>
</feature>
<dbReference type="InterPro" id="IPR050970">
    <property type="entry name" value="Cl_channel_volt-gated"/>
</dbReference>
<feature type="region of interest" description="Disordered" evidence="13">
    <location>
        <begin position="808"/>
        <end position="950"/>
    </location>
</feature>
<evidence type="ECO:0000256" key="4">
    <source>
        <dbReference type="ARBA" id="ARBA00022737"/>
    </source>
</evidence>
<dbReference type="InterPro" id="IPR014743">
    <property type="entry name" value="Cl-channel_core"/>
</dbReference>
<evidence type="ECO:0000256" key="2">
    <source>
        <dbReference type="ARBA" id="ARBA00022448"/>
    </source>
</evidence>
<dbReference type="FunFam" id="3.10.580.10:FF:000058">
    <property type="entry name" value="Chloride channel protein"/>
    <property type="match status" value="1"/>
</dbReference>
<protein>
    <submittedName>
        <fullName evidence="15">Chloride channel, voltage-sensitive 1a</fullName>
    </submittedName>
</protein>
<feature type="transmembrane region" description="Helical" evidence="14">
    <location>
        <begin position="436"/>
        <end position="460"/>
    </location>
</feature>
<keyword evidence="3 14" id="KW-0812">Transmembrane</keyword>
<organism evidence="15 16">
    <name type="scientific">Acanthochromis polyacanthus</name>
    <name type="common">spiny chromis</name>
    <dbReference type="NCBI Taxonomy" id="80966"/>
    <lineage>
        <taxon>Eukaryota</taxon>
        <taxon>Metazoa</taxon>
        <taxon>Chordata</taxon>
        <taxon>Craniata</taxon>
        <taxon>Vertebrata</taxon>
        <taxon>Euteleostomi</taxon>
        <taxon>Actinopterygii</taxon>
        <taxon>Neopterygii</taxon>
        <taxon>Teleostei</taxon>
        <taxon>Neoteleostei</taxon>
        <taxon>Acanthomorphata</taxon>
        <taxon>Ovalentaria</taxon>
        <taxon>Pomacentridae</taxon>
        <taxon>Acanthochromis</taxon>
    </lineage>
</organism>
<feature type="compositionally biased region" description="Low complexity" evidence="13">
    <location>
        <begin position="878"/>
        <end position="905"/>
    </location>
</feature>
<evidence type="ECO:0000256" key="12">
    <source>
        <dbReference type="ARBA" id="ARBA00023303"/>
    </source>
</evidence>
<comment type="subcellular location">
    <subcellularLocation>
        <location evidence="1">Membrane</location>
        <topology evidence="1">Multi-pass membrane protein</topology>
    </subcellularLocation>
</comment>
<evidence type="ECO:0000256" key="3">
    <source>
        <dbReference type="ARBA" id="ARBA00022692"/>
    </source>
</evidence>
<reference evidence="15" key="1">
    <citation type="submission" date="2025-08" db="UniProtKB">
        <authorList>
            <consortium name="Ensembl"/>
        </authorList>
    </citation>
    <scope>IDENTIFICATION</scope>
</reference>
<feature type="transmembrane region" description="Helical" evidence="14">
    <location>
        <begin position="70"/>
        <end position="92"/>
    </location>
</feature>
<evidence type="ECO:0000256" key="10">
    <source>
        <dbReference type="ARBA" id="ARBA00023173"/>
    </source>
</evidence>
<evidence type="ECO:0000256" key="9">
    <source>
        <dbReference type="ARBA" id="ARBA00023136"/>
    </source>
</evidence>
<feature type="compositionally biased region" description="Basic residues" evidence="13">
    <location>
        <begin position="1"/>
        <end position="18"/>
    </location>
</feature>
<dbReference type="SUPFAM" id="SSF81340">
    <property type="entry name" value="Clc chloride channel"/>
    <property type="match status" value="1"/>
</dbReference>
<dbReference type="Ensembl" id="ENSAPOT00000023113.1">
    <property type="protein sequence ID" value="ENSAPOP00000014632.1"/>
    <property type="gene ID" value="ENSAPOG00000017619.1"/>
</dbReference>
<dbReference type="PRINTS" id="PR00762">
    <property type="entry name" value="CLCHANNEL"/>
</dbReference>
<dbReference type="Proteomes" id="UP000257200">
    <property type="component" value="Unplaced"/>
</dbReference>
<dbReference type="GO" id="GO:0005886">
    <property type="term" value="C:plasma membrane"/>
    <property type="evidence" value="ECO:0007669"/>
    <property type="project" value="TreeGrafter"/>
</dbReference>
<keyword evidence="4" id="KW-0677">Repeat</keyword>
<keyword evidence="12" id="KW-0407">Ion channel</keyword>
<dbReference type="InterPro" id="IPR046342">
    <property type="entry name" value="CBS_dom_sf"/>
</dbReference>
<feature type="transmembrane region" description="Helical" evidence="14">
    <location>
        <begin position="343"/>
        <end position="362"/>
    </location>
</feature>
<feature type="compositionally biased region" description="Pro residues" evidence="13">
    <location>
        <begin position="906"/>
        <end position="924"/>
    </location>
</feature>
<dbReference type="PANTHER" id="PTHR45720">
    <property type="entry name" value="CHLORIDE CHANNEL PROTEIN 2"/>
    <property type="match status" value="1"/>
</dbReference>
<feature type="transmembrane region" description="Helical" evidence="14">
    <location>
        <begin position="300"/>
        <end position="322"/>
    </location>
</feature>
<keyword evidence="10" id="KW-0869">Chloride channel</keyword>
<dbReference type="CDD" id="cd03683">
    <property type="entry name" value="ClC_1_like"/>
    <property type="match status" value="1"/>
</dbReference>
<evidence type="ECO:0000313" key="15">
    <source>
        <dbReference type="Ensembl" id="ENSAPOP00000014632.1"/>
    </source>
</evidence>
<keyword evidence="9 14" id="KW-0472">Membrane</keyword>
<dbReference type="PANTHER" id="PTHR45720:SF9">
    <property type="entry name" value="CHLORIDE CHANNEL 1, SKELETAL MUSCLE ISOFORM X1"/>
    <property type="match status" value="1"/>
</dbReference>
<feature type="compositionally biased region" description="Low complexity" evidence="13">
    <location>
        <begin position="925"/>
        <end position="938"/>
    </location>
</feature>
<dbReference type="Gene3D" id="1.10.3080.10">
    <property type="entry name" value="Clc chloride channel"/>
    <property type="match status" value="1"/>
</dbReference>